<evidence type="ECO:0000313" key="2">
    <source>
        <dbReference type="Proteomes" id="UP001642360"/>
    </source>
</evidence>
<dbReference type="EMBL" id="CAUOFW020007450">
    <property type="protein sequence ID" value="CAK9179253.1"/>
    <property type="molecule type" value="Genomic_DNA"/>
</dbReference>
<comment type="caution">
    <text evidence="1">The sequence shown here is derived from an EMBL/GenBank/DDBJ whole genome shotgun (WGS) entry which is preliminary data.</text>
</comment>
<dbReference type="Proteomes" id="UP001642360">
    <property type="component" value="Unassembled WGS sequence"/>
</dbReference>
<reference evidence="1 2" key="1">
    <citation type="submission" date="2024-02" db="EMBL/GenBank/DDBJ databases">
        <authorList>
            <person name="Vignale AGUSTIN F."/>
            <person name="Sosa J E."/>
            <person name="Modenutti C."/>
        </authorList>
    </citation>
    <scope>NUCLEOTIDE SEQUENCE [LARGE SCALE GENOMIC DNA]</scope>
</reference>
<protein>
    <submittedName>
        <fullName evidence="1">Uncharacterized protein</fullName>
    </submittedName>
</protein>
<organism evidence="1 2">
    <name type="scientific">Ilex paraguariensis</name>
    <name type="common">yerba mate</name>
    <dbReference type="NCBI Taxonomy" id="185542"/>
    <lineage>
        <taxon>Eukaryota</taxon>
        <taxon>Viridiplantae</taxon>
        <taxon>Streptophyta</taxon>
        <taxon>Embryophyta</taxon>
        <taxon>Tracheophyta</taxon>
        <taxon>Spermatophyta</taxon>
        <taxon>Magnoliopsida</taxon>
        <taxon>eudicotyledons</taxon>
        <taxon>Gunneridae</taxon>
        <taxon>Pentapetalae</taxon>
        <taxon>asterids</taxon>
        <taxon>campanulids</taxon>
        <taxon>Aquifoliales</taxon>
        <taxon>Aquifoliaceae</taxon>
        <taxon>Ilex</taxon>
    </lineage>
</organism>
<keyword evidence="2" id="KW-1185">Reference proteome</keyword>
<name>A0ABC8UED8_9AQUA</name>
<sequence>AKFVERVGVEWGKWEGRKEGVKKAVGEAVVAEMEEMMSVFMDANRLRRSVLTEILNVTNVYP</sequence>
<feature type="non-terminal residue" evidence="1">
    <location>
        <position position="1"/>
    </location>
</feature>
<evidence type="ECO:0000313" key="1">
    <source>
        <dbReference type="EMBL" id="CAK9179253.1"/>
    </source>
</evidence>
<gene>
    <name evidence="1" type="ORF">ILEXP_LOCUS49191</name>
</gene>
<feature type="non-terminal residue" evidence="1">
    <location>
        <position position="62"/>
    </location>
</feature>
<proteinExistence type="predicted"/>
<dbReference type="AlphaFoldDB" id="A0ABC8UED8"/>
<accession>A0ABC8UED8</accession>